<proteinExistence type="predicted"/>
<sequence length="284" mass="32838">MIINYINKIILTEQNKGSNPLYARSAIKEYLQILVLQYIYTNNEFKSNLIFTGGTCLRHFYGIDRLSEDLDFDCIEHVDTNKIASKIETYFKSSLKYPELKVSIKQHGKQILLKFPILRLVGIAGPNESEMLYIKIDLTLLDTKNHNVEKSSKSAFGYNFVALHYDLPSLFAGKISAILTRNLLTGKDNKQTVKGRDFYDLLWYLKMSVQVNIDLVKEKTKISNLNLDKLTNLVDDEVNLACTKYKNDFTNDLVAFINNKDFILDYVDNYLEEYKRYKITSSAN</sequence>
<comment type="caution">
    <text evidence="1">The sequence shown here is derived from an EMBL/GenBank/DDBJ whole genome shotgun (WGS) entry which is preliminary data.</text>
</comment>
<evidence type="ECO:0000313" key="1">
    <source>
        <dbReference type="EMBL" id="PJC23496.1"/>
    </source>
</evidence>
<evidence type="ECO:0000313" key="2">
    <source>
        <dbReference type="Proteomes" id="UP000229756"/>
    </source>
</evidence>
<dbReference type="Pfam" id="PF08843">
    <property type="entry name" value="AbiEii"/>
    <property type="match status" value="1"/>
</dbReference>
<dbReference type="AlphaFoldDB" id="A0A2M8EL82"/>
<protein>
    <recommendedName>
        <fullName evidence="3">Nucleotidyl transferase AbiEii/AbiGii toxin family protein</fullName>
    </recommendedName>
</protein>
<accession>A0A2M8EL82</accession>
<dbReference type="EMBL" id="PFSJ01000024">
    <property type="protein sequence ID" value="PJC23496.1"/>
    <property type="molecule type" value="Genomic_DNA"/>
</dbReference>
<name>A0A2M8EL82_UNCKA</name>
<gene>
    <name evidence="1" type="ORF">CO058_03220</name>
</gene>
<dbReference type="Gene3D" id="3.10.450.620">
    <property type="entry name" value="JHP933, nucleotidyltransferase-like core domain"/>
    <property type="match status" value="1"/>
</dbReference>
<reference evidence="2" key="1">
    <citation type="submission" date="2017-09" db="EMBL/GenBank/DDBJ databases">
        <title>Depth-based differentiation of microbial function through sediment-hosted aquifers and enrichment of novel symbionts in the deep terrestrial subsurface.</title>
        <authorList>
            <person name="Probst A.J."/>
            <person name="Ladd B."/>
            <person name="Jarett J.K."/>
            <person name="Geller-Mcgrath D.E."/>
            <person name="Sieber C.M.K."/>
            <person name="Emerson J.B."/>
            <person name="Anantharaman K."/>
            <person name="Thomas B.C."/>
            <person name="Malmstrom R."/>
            <person name="Stieglmeier M."/>
            <person name="Klingl A."/>
            <person name="Woyke T."/>
            <person name="Ryan C.M."/>
            <person name="Banfield J.F."/>
        </authorList>
    </citation>
    <scope>NUCLEOTIDE SEQUENCE [LARGE SCALE GENOMIC DNA]</scope>
</reference>
<organism evidence="1 2">
    <name type="scientific">candidate division WWE3 bacterium CG_4_9_14_0_2_um_filter_35_11</name>
    <dbReference type="NCBI Taxonomy" id="1975077"/>
    <lineage>
        <taxon>Bacteria</taxon>
        <taxon>Katanobacteria</taxon>
    </lineage>
</organism>
<evidence type="ECO:0008006" key="3">
    <source>
        <dbReference type="Google" id="ProtNLM"/>
    </source>
</evidence>
<dbReference type="InterPro" id="IPR014942">
    <property type="entry name" value="AbiEii"/>
</dbReference>
<dbReference type="Proteomes" id="UP000229756">
    <property type="component" value="Unassembled WGS sequence"/>
</dbReference>